<evidence type="ECO:0000313" key="2">
    <source>
        <dbReference type="Proteomes" id="UP000886653"/>
    </source>
</evidence>
<keyword evidence="2" id="KW-1185">Reference proteome</keyword>
<dbReference type="Proteomes" id="UP000886653">
    <property type="component" value="Unassembled WGS sequence"/>
</dbReference>
<comment type="caution">
    <text evidence="1">The sequence shown here is derived from an EMBL/GenBank/DDBJ whole genome shotgun (WGS) entry which is preliminary data.</text>
</comment>
<dbReference type="AlphaFoldDB" id="A0A9P6TDD9"/>
<protein>
    <submittedName>
        <fullName evidence="1">Uncharacterized protein</fullName>
    </submittedName>
</protein>
<reference evidence="1" key="1">
    <citation type="submission" date="2013-11" db="EMBL/GenBank/DDBJ databases">
        <title>Genome sequence of the fusiform rust pathogen reveals effectors for host alternation and coevolution with pine.</title>
        <authorList>
            <consortium name="DOE Joint Genome Institute"/>
            <person name="Smith K."/>
            <person name="Pendleton A."/>
            <person name="Kubisiak T."/>
            <person name="Anderson C."/>
            <person name="Salamov A."/>
            <person name="Aerts A."/>
            <person name="Riley R."/>
            <person name="Clum A."/>
            <person name="Lindquist E."/>
            <person name="Ence D."/>
            <person name="Campbell M."/>
            <person name="Kronenberg Z."/>
            <person name="Feau N."/>
            <person name="Dhillon B."/>
            <person name="Hamelin R."/>
            <person name="Burleigh J."/>
            <person name="Smith J."/>
            <person name="Yandell M."/>
            <person name="Nelson C."/>
            <person name="Grigoriev I."/>
            <person name="Davis J."/>
        </authorList>
    </citation>
    <scope>NUCLEOTIDE SEQUENCE</scope>
    <source>
        <strain evidence="1">G11</strain>
    </source>
</reference>
<dbReference type="EMBL" id="MU167239">
    <property type="protein sequence ID" value="KAG0148267.1"/>
    <property type="molecule type" value="Genomic_DNA"/>
</dbReference>
<name>A0A9P6TDD9_9BASI</name>
<accession>A0A9P6TDD9</accession>
<proteinExistence type="predicted"/>
<gene>
    <name evidence="1" type="ORF">CROQUDRAFT_426033</name>
</gene>
<sequence>MVLITGVCTSTGVHTDVYTGICTSSSDGANRHQCDFQIQPIGQRQLQLQHLDRRLESLHLIGQVRHRHRHDSQRNLQRGIQHCLRHYHLGLVQLCKGWIGNLFRRFHAVRS</sequence>
<evidence type="ECO:0000313" key="1">
    <source>
        <dbReference type="EMBL" id="KAG0148267.1"/>
    </source>
</evidence>
<organism evidence="1 2">
    <name type="scientific">Cronartium quercuum f. sp. fusiforme G11</name>
    <dbReference type="NCBI Taxonomy" id="708437"/>
    <lineage>
        <taxon>Eukaryota</taxon>
        <taxon>Fungi</taxon>
        <taxon>Dikarya</taxon>
        <taxon>Basidiomycota</taxon>
        <taxon>Pucciniomycotina</taxon>
        <taxon>Pucciniomycetes</taxon>
        <taxon>Pucciniales</taxon>
        <taxon>Coleosporiaceae</taxon>
        <taxon>Cronartium</taxon>
    </lineage>
</organism>